<evidence type="ECO:0000313" key="2">
    <source>
        <dbReference type="Proteomes" id="UP000747542"/>
    </source>
</evidence>
<name>A0A8J5N3G4_HOMAM</name>
<dbReference type="Proteomes" id="UP000747542">
    <property type="component" value="Unassembled WGS sequence"/>
</dbReference>
<keyword evidence="2" id="KW-1185">Reference proteome</keyword>
<evidence type="ECO:0000313" key="1">
    <source>
        <dbReference type="EMBL" id="KAG7172374.1"/>
    </source>
</evidence>
<comment type="caution">
    <text evidence="1">The sequence shown here is derived from an EMBL/GenBank/DDBJ whole genome shotgun (WGS) entry which is preliminary data.</text>
</comment>
<reference evidence="1" key="1">
    <citation type="journal article" date="2021" name="Sci. Adv.">
        <title>The American lobster genome reveals insights on longevity, neural, and immune adaptations.</title>
        <authorList>
            <person name="Polinski J.M."/>
            <person name="Zimin A.V."/>
            <person name="Clark K.F."/>
            <person name="Kohn A.B."/>
            <person name="Sadowski N."/>
            <person name="Timp W."/>
            <person name="Ptitsyn A."/>
            <person name="Khanna P."/>
            <person name="Romanova D.Y."/>
            <person name="Williams P."/>
            <person name="Greenwood S.J."/>
            <person name="Moroz L.L."/>
            <person name="Walt D.R."/>
            <person name="Bodnar A.G."/>
        </authorList>
    </citation>
    <scope>NUCLEOTIDE SEQUENCE</scope>
    <source>
        <strain evidence="1">GMGI-L3</strain>
    </source>
</reference>
<proteinExistence type="predicted"/>
<sequence>MLTNSFICKENALKQVCPIGDTIKLNKLTAFTSMIKSQLELATSLHKDDWTLLQALHSLSNKKALSSNGKLTSLRDDLLHLRQLAEQDTNIHMSPHPYSIGLRYGNVQSGAGHSKTRHCLWSSPPGNRQLCRLMAARGTLRFLSTGYAVGCNQKNRYSGYGRLPTWHPCNHEEADTGMMVHALMPWNVVWRILIRTVIRCCHPYVGLPIDGGVPE</sequence>
<organism evidence="1 2">
    <name type="scientific">Homarus americanus</name>
    <name type="common">American lobster</name>
    <dbReference type="NCBI Taxonomy" id="6706"/>
    <lineage>
        <taxon>Eukaryota</taxon>
        <taxon>Metazoa</taxon>
        <taxon>Ecdysozoa</taxon>
        <taxon>Arthropoda</taxon>
        <taxon>Crustacea</taxon>
        <taxon>Multicrustacea</taxon>
        <taxon>Malacostraca</taxon>
        <taxon>Eumalacostraca</taxon>
        <taxon>Eucarida</taxon>
        <taxon>Decapoda</taxon>
        <taxon>Pleocyemata</taxon>
        <taxon>Astacidea</taxon>
        <taxon>Nephropoidea</taxon>
        <taxon>Nephropidae</taxon>
        <taxon>Homarus</taxon>
    </lineage>
</organism>
<dbReference type="EMBL" id="JAHLQT010011474">
    <property type="protein sequence ID" value="KAG7172374.1"/>
    <property type="molecule type" value="Genomic_DNA"/>
</dbReference>
<dbReference type="AlphaFoldDB" id="A0A8J5N3G4"/>
<accession>A0A8J5N3G4</accession>
<protein>
    <submittedName>
        <fullName evidence="1">Uncharacterized protein</fullName>
    </submittedName>
</protein>
<gene>
    <name evidence="1" type="ORF">Hamer_G027807</name>
</gene>